<organism evidence="1 2">
    <name type="scientific">Sulfurimonas gotlandica (strain DSM 19862 / JCM 16533 / GD1)</name>
    <dbReference type="NCBI Taxonomy" id="929558"/>
    <lineage>
        <taxon>Bacteria</taxon>
        <taxon>Pseudomonadati</taxon>
        <taxon>Campylobacterota</taxon>
        <taxon>Epsilonproteobacteria</taxon>
        <taxon>Campylobacterales</taxon>
        <taxon>Sulfurimonadaceae</taxon>
        <taxon>Sulfurimonas</taxon>
    </lineage>
</organism>
<dbReference type="STRING" id="929558.SMGD1_1988"/>
<dbReference type="HOGENOM" id="CLU_1395686_0_0_7"/>
<evidence type="ECO:0000313" key="1">
    <source>
        <dbReference type="EMBL" id="EHP30511.1"/>
    </source>
</evidence>
<proteinExistence type="predicted"/>
<protein>
    <submittedName>
        <fullName evidence="1">Uncharacterized protein</fullName>
    </submittedName>
</protein>
<reference evidence="1 2" key="1">
    <citation type="journal article" date="2012" name="Proc. Natl. Acad. Sci. U.S.A.">
        <title>Genome and physiology of a model Epsilonproteobacterium responsible for sulfide detoxification in marine oxygen depletion zones.</title>
        <authorList>
            <person name="Grote J."/>
            <person name="Schott T."/>
            <person name="Bruckner C.G."/>
            <person name="Glockner F.O."/>
            <person name="Jost G."/>
            <person name="Teeling H."/>
            <person name="Labrenz M."/>
            <person name="Jurgens K."/>
        </authorList>
    </citation>
    <scope>NUCLEOTIDE SEQUENCE [LARGE SCALE GENOMIC DNA]</scope>
    <source>
        <strain evidence="1 2">GD1</strain>
    </source>
</reference>
<dbReference type="OrthoDB" id="9809379at2"/>
<gene>
    <name evidence="1" type="ORF">SMGD1_1988</name>
</gene>
<evidence type="ECO:0000313" key="2">
    <source>
        <dbReference type="Proteomes" id="UP000006431"/>
    </source>
</evidence>
<dbReference type="Proteomes" id="UP000006431">
    <property type="component" value="Unassembled WGS sequence"/>
</dbReference>
<dbReference type="AlphaFoldDB" id="B6BIZ8"/>
<keyword evidence="2" id="KW-1185">Reference proteome</keyword>
<dbReference type="eggNOG" id="COG0464">
    <property type="taxonomic scope" value="Bacteria"/>
</dbReference>
<sequence>MRRRKIVTTSLEEFDKTELVEKELVGKISLWMLRIIIKLGGSKEFLDKDNRFNKDSIACFLDVGQYTEMDSDDFKRSEVLAILKKNLIKLEKRKRVTSSKLLTKNIKQISKLMNLNIYEEQILEFKVLQNQYEILDETADLLGNTLNSSQTKKVLSVILNIPIKNINEAFKSTSKLSRSSIVSVECPLFNRQYHI</sequence>
<dbReference type="RefSeq" id="WP_008335395.1">
    <property type="nucleotide sequence ID" value="NZ_AFRZ01000001.1"/>
</dbReference>
<dbReference type="EMBL" id="AFRZ01000001">
    <property type="protein sequence ID" value="EHP30511.1"/>
    <property type="molecule type" value="Genomic_DNA"/>
</dbReference>
<comment type="caution">
    <text evidence="1">The sequence shown here is derived from an EMBL/GenBank/DDBJ whole genome shotgun (WGS) entry which is preliminary data.</text>
</comment>
<name>B6BIZ8_SULGG</name>
<accession>B6BIZ8</accession>
<dbReference type="PATRIC" id="fig|929558.5.peg.1980"/>
<accession>H1FWT5</accession>